<reference evidence="2 3" key="1">
    <citation type="journal article" date="2014" name="Genome Biol. Evol.">
        <title>The genome of the myxosporean Thelohanellus kitauei shows adaptations to nutrient acquisition within its fish host.</title>
        <authorList>
            <person name="Yang Y."/>
            <person name="Xiong J."/>
            <person name="Zhou Z."/>
            <person name="Huo F."/>
            <person name="Miao W."/>
            <person name="Ran C."/>
            <person name="Liu Y."/>
            <person name="Zhang J."/>
            <person name="Feng J."/>
            <person name="Wang M."/>
            <person name="Wang M."/>
            <person name="Wang L."/>
            <person name="Yao B."/>
        </authorList>
    </citation>
    <scope>NUCLEOTIDE SEQUENCE [LARGE SCALE GENOMIC DNA]</scope>
    <source>
        <strain evidence="2">Wuqing</strain>
    </source>
</reference>
<gene>
    <name evidence="2" type="ORF">RF11_05660</name>
</gene>
<evidence type="ECO:0000313" key="3">
    <source>
        <dbReference type="Proteomes" id="UP000031668"/>
    </source>
</evidence>
<evidence type="ECO:0000313" key="2">
    <source>
        <dbReference type="EMBL" id="KII65081.1"/>
    </source>
</evidence>
<dbReference type="EMBL" id="JWZT01004020">
    <property type="protein sequence ID" value="KII65081.1"/>
    <property type="molecule type" value="Genomic_DNA"/>
</dbReference>
<proteinExistence type="predicted"/>
<name>A0A0C2MD49_THEKT</name>
<comment type="caution">
    <text evidence="2">The sequence shown here is derived from an EMBL/GenBank/DDBJ whole genome shotgun (WGS) entry which is preliminary data.</text>
</comment>
<dbReference type="SUPFAM" id="SSF48350">
    <property type="entry name" value="GTPase activation domain, GAP"/>
    <property type="match status" value="1"/>
</dbReference>
<feature type="domain" description="Rho-GAP" evidence="1">
    <location>
        <begin position="43"/>
        <end position="237"/>
    </location>
</feature>
<dbReference type="InterPro" id="IPR008936">
    <property type="entry name" value="Rho_GTPase_activation_prot"/>
</dbReference>
<dbReference type="PROSITE" id="PS50238">
    <property type="entry name" value="RHOGAP"/>
    <property type="match status" value="1"/>
</dbReference>
<dbReference type="AlphaFoldDB" id="A0A0C2MD49"/>
<sequence>MYHHFPRALGCIRKGIIGITFIYIKFRLFQSWGRQRHVEIKPRDLASFCDLGLFPRVPNFIVDCMGIIDRSFDENEFISRAAEESSARFQRDIYIFPNDSLNALQCGALVKHFLMKLESGILADGYESFYVSDDFVGTNKVEIVKGLVRALPIPNAETLSAIMVHLISLIPKIAKKGSILKPHLPFPENIKEATESIEATFGPTLFSRLSKEDVYRMMGPTFKNEFKKYIESTPAVQTITKTVGTDIDDSSLIEEERMNEMASLPKFIIHSLLELGLNMWTNLYVQSYVETELPFYTGSDDERRWVKVEL</sequence>
<dbReference type="InterPro" id="IPR000198">
    <property type="entry name" value="RhoGAP_dom"/>
</dbReference>
<accession>A0A0C2MD49</accession>
<evidence type="ECO:0000259" key="1">
    <source>
        <dbReference type="PROSITE" id="PS50238"/>
    </source>
</evidence>
<keyword evidence="3" id="KW-1185">Reference proteome</keyword>
<organism evidence="2 3">
    <name type="scientific">Thelohanellus kitauei</name>
    <name type="common">Myxosporean</name>
    <dbReference type="NCBI Taxonomy" id="669202"/>
    <lineage>
        <taxon>Eukaryota</taxon>
        <taxon>Metazoa</taxon>
        <taxon>Cnidaria</taxon>
        <taxon>Myxozoa</taxon>
        <taxon>Myxosporea</taxon>
        <taxon>Bivalvulida</taxon>
        <taxon>Platysporina</taxon>
        <taxon>Myxobolidae</taxon>
        <taxon>Thelohanellus</taxon>
    </lineage>
</organism>
<dbReference type="Proteomes" id="UP000031668">
    <property type="component" value="Unassembled WGS sequence"/>
</dbReference>
<protein>
    <recommendedName>
        <fullName evidence="1">Rho-GAP domain-containing protein</fullName>
    </recommendedName>
</protein>
<dbReference type="GO" id="GO:0007165">
    <property type="term" value="P:signal transduction"/>
    <property type="evidence" value="ECO:0007669"/>
    <property type="project" value="InterPro"/>
</dbReference>